<proteinExistence type="predicted"/>
<evidence type="ECO:0000313" key="2">
    <source>
        <dbReference type="Proteomes" id="UP000828048"/>
    </source>
</evidence>
<accession>A0ACB7YMR5</accession>
<evidence type="ECO:0000313" key="1">
    <source>
        <dbReference type="EMBL" id="KAH7854810.1"/>
    </source>
</evidence>
<dbReference type="Proteomes" id="UP000828048">
    <property type="component" value="Chromosome 11"/>
</dbReference>
<dbReference type="EMBL" id="CM037161">
    <property type="protein sequence ID" value="KAH7854810.1"/>
    <property type="molecule type" value="Genomic_DNA"/>
</dbReference>
<keyword evidence="2" id="KW-1185">Reference proteome</keyword>
<name>A0ACB7YMR5_9ERIC</name>
<organism evidence="1 2">
    <name type="scientific">Vaccinium darrowii</name>
    <dbReference type="NCBI Taxonomy" id="229202"/>
    <lineage>
        <taxon>Eukaryota</taxon>
        <taxon>Viridiplantae</taxon>
        <taxon>Streptophyta</taxon>
        <taxon>Embryophyta</taxon>
        <taxon>Tracheophyta</taxon>
        <taxon>Spermatophyta</taxon>
        <taxon>Magnoliopsida</taxon>
        <taxon>eudicotyledons</taxon>
        <taxon>Gunneridae</taxon>
        <taxon>Pentapetalae</taxon>
        <taxon>asterids</taxon>
        <taxon>Ericales</taxon>
        <taxon>Ericaceae</taxon>
        <taxon>Vaccinioideae</taxon>
        <taxon>Vaccinieae</taxon>
        <taxon>Vaccinium</taxon>
    </lineage>
</organism>
<comment type="caution">
    <text evidence="1">The sequence shown here is derived from an EMBL/GenBank/DDBJ whole genome shotgun (WGS) entry which is preliminary data.</text>
</comment>
<reference evidence="1 2" key="1">
    <citation type="journal article" date="2021" name="Hortic Res">
        <title>High-quality reference genome and annotation aids understanding of berry development for evergreen blueberry (Vaccinium darrowii).</title>
        <authorList>
            <person name="Yu J."/>
            <person name="Hulse-Kemp A.M."/>
            <person name="Babiker E."/>
            <person name="Staton M."/>
        </authorList>
    </citation>
    <scope>NUCLEOTIDE SEQUENCE [LARGE SCALE GENOMIC DNA]</scope>
    <source>
        <strain evidence="2">cv. NJ 8807/NJ 8810</strain>
        <tissue evidence="1">Young leaf</tissue>
    </source>
</reference>
<protein>
    <submittedName>
        <fullName evidence="1">Uncharacterized protein</fullName>
    </submittedName>
</protein>
<gene>
    <name evidence="1" type="ORF">Vadar_018027</name>
</gene>
<sequence>MQEILDDVRTEQFTNDESGSTSAGHGSDMPNDLHGERDKFVKLMRDTEKELYPGCQKFSVLSFTVVLLHIKLISNWSNNSFDMLLKLLIDAFPLGATIPRTFREAKKEHQFKDKCPSCKTSRYKFLKGNLSQVPHKVLRYFPIKQKLRRFFDSRKIASDMIWHKDKRLEEEGVIRHPANSIAWKDFDQKHESFASDPRNVRLGLASDDFNPFGKYENFL</sequence>